<name>A0A6J1HAD5_CUCMO</name>
<feature type="compositionally biased region" description="Low complexity" evidence="1">
    <location>
        <begin position="205"/>
        <end position="216"/>
    </location>
</feature>
<evidence type="ECO:0000256" key="1">
    <source>
        <dbReference type="SAM" id="MobiDB-lite"/>
    </source>
</evidence>
<dbReference type="PANTHER" id="PTHR33095:SF101">
    <property type="entry name" value="DUF1645 DOMAIN-CONTAINING PROTEIN"/>
    <property type="match status" value="1"/>
</dbReference>
<dbReference type="InterPro" id="IPR012442">
    <property type="entry name" value="DUF1645_plant"/>
</dbReference>
<accession>A0A6J1HAD5</accession>
<dbReference type="Pfam" id="PF07816">
    <property type="entry name" value="DUF1645"/>
    <property type="match status" value="1"/>
</dbReference>
<dbReference type="RefSeq" id="XP_022961441.1">
    <property type="nucleotide sequence ID" value="XM_023105673.1"/>
</dbReference>
<dbReference type="AlphaFoldDB" id="A0A6J1HAD5"/>
<gene>
    <name evidence="3" type="primary">LOC111462022</name>
</gene>
<proteinExistence type="predicted"/>
<organism evidence="2 3">
    <name type="scientific">Cucurbita moschata</name>
    <name type="common">Winter crookneck squash</name>
    <name type="synonym">Cucurbita pepo var. moschata</name>
    <dbReference type="NCBI Taxonomy" id="3662"/>
    <lineage>
        <taxon>Eukaryota</taxon>
        <taxon>Viridiplantae</taxon>
        <taxon>Streptophyta</taxon>
        <taxon>Embryophyta</taxon>
        <taxon>Tracheophyta</taxon>
        <taxon>Spermatophyta</taxon>
        <taxon>Magnoliopsida</taxon>
        <taxon>eudicotyledons</taxon>
        <taxon>Gunneridae</taxon>
        <taxon>Pentapetalae</taxon>
        <taxon>rosids</taxon>
        <taxon>fabids</taxon>
        <taxon>Cucurbitales</taxon>
        <taxon>Cucurbitaceae</taxon>
        <taxon>Cucurbiteae</taxon>
        <taxon>Cucurbita</taxon>
    </lineage>
</organism>
<keyword evidence="2" id="KW-1185">Reference proteome</keyword>
<protein>
    <submittedName>
        <fullName evidence="3">Uncharacterized protein LOC111462022</fullName>
    </submittedName>
</protein>
<dbReference type="GeneID" id="111462022"/>
<dbReference type="KEGG" id="cmos:111462022"/>
<sequence>MSFSIFNNLRFYKCEEAALTPSMSAMEAEETEEGGSPQFLKKLSSNPTMLENEGLDLCPSFNSYSVNGLAETAARVAMDFEGMVGDGDGGEDDDFEFVSFQKAEEQMIFDCPISPVFPIFNHHLLEMSDGTEANELNHGNAPIVKFSLQKLMSDDREHERELDGDLACSSSTSEADELDMIPPGTYCVWTPRSMEAAERGKCQKSNSTRSGSGSSSSRRWWLQNLLRRSNSEGGKNRLVFLTPSAKSESTTKKEEKTVKLGEDANRKKSCPEANTVAGKSKVKRGVVEKTSSAHELFYVRNRMLKEGDKRRSYLPYRQDLVGFWANVHSVSKALPPL</sequence>
<evidence type="ECO:0000313" key="2">
    <source>
        <dbReference type="Proteomes" id="UP000504609"/>
    </source>
</evidence>
<dbReference type="PANTHER" id="PTHR33095">
    <property type="entry name" value="OS07G0619500 PROTEIN"/>
    <property type="match status" value="1"/>
</dbReference>
<feature type="region of interest" description="Disordered" evidence="1">
    <location>
        <begin position="197"/>
        <end position="216"/>
    </location>
</feature>
<reference evidence="3" key="1">
    <citation type="submission" date="2025-08" db="UniProtKB">
        <authorList>
            <consortium name="RefSeq"/>
        </authorList>
    </citation>
    <scope>IDENTIFICATION</scope>
    <source>
        <tissue evidence="3">Young leaves</tissue>
    </source>
</reference>
<dbReference type="Proteomes" id="UP000504609">
    <property type="component" value="Unplaced"/>
</dbReference>
<evidence type="ECO:0000313" key="3">
    <source>
        <dbReference type="RefSeq" id="XP_022961441.1"/>
    </source>
</evidence>